<dbReference type="Proteomes" id="UP000184330">
    <property type="component" value="Unassembled WGS sequence"/>
</dbReference>
<dbReference type="OrthoDB" id="4834801at2759"/>
<keyword evidence="3" id="KW-1185">Reference proteome</keyword>
<feature type="transmembrane region" description="Helical" evidence="1">
    <location>
        <begin position="45"/>
        <end position="65"/>
    </location>
</feature>
<keyword evidence="1" id="KW-0812">Transmembrane</keyword>
<gene>
    <name evidence="2" type="ORF">PAC_06500</name>
</gene>
<name>A0A1L7WV12_9HELO</name>
<protein>
    <submittedName>
        <fullName evidence="2">Uncharacterized protein</fullName>
    </submittedName>
</protein>
<feature type="transmembrane region" description="Helical" evidence="1">
    <location>
        <begin position="91"/>
        <end position="109"/>
    </location>
</feature>
<feature type="transmembrane region" description="Helical" evidence="1">
    <location>
        <begin position="121"/>
        <end position="140"/>
    </location>
</feature>
<organism evidence="2 3">
    <name type="scientific">Phialocephala subalpina</name>
    <dbReference type="NCBI Taxonomy" id="576137"/>
    <lineage>
        <taxon>Eukaryota</taxon>
        <taxon>Fungi</taxon>
        <taxon>Dikarya</taxon>
        <taxon>Ascomycota</taxon>
        <taxon>Pezizomycotina</taxon>
        <taxon>Leotiomycetes</taxon>
        <taxon>Helotiales</taxon>
        <taxon>Mollisiaceae</taxon>
        <taxon>Phialocephala</taxon>
        <taxon>Phialocephala fortinii species complex</taxon>
    </lineage>
</organism>
<accession>A0A1L7WV12</accession>
<keyword evidence="1" id="KW-0472">Membrane</keyword>
<evidence type="ECO:0000313" key="3">
    <source>
        <dbReference type="Proteomes" id="UP000184330"/>
    </source>
</evidence>
<feature type="transmembrane region" description="Helical" evidence="1">
    <location>
        <begin position="179"/>
        <end position="199"/>
    </location>
</feature>
<feature type="transmembrane region" description="Helical" evidence="1">
    <location>
        <begin position="397"/>
        <end position="419"/>
    </location>
</feature>
<feature type="transmembrane region" description="Helical" evidence="1">
    <location>
        <begin position="366"/>
        <end position="385"/>
    </location>
</feature>
<sequence length="432" mass="49273">MAPPEARLVFVVIICAFQFFFVAYEIYWMRKNPHWNSWELKQFHIIAISIAVLGFTFALGAWVSLGTTQRGINSNCKVIIDGDVGGIGVRIAFWVQEGVIFIAAFTGLFHQKHTAAKEVGAGLLITQTSFSIALLVQMAQHTLSPADAGIGLMLLDSLNIALAMQLFMKRPLASRWQVCTVLVGQLLGLAVIAVLMVQFDHGRFITENCKCFTFFWWAWLSSCSPVSSLEAPTFWIYYGFRCLNFLHNCCFSLKHTWDFDMCDKLQALQGHIKKQGDLGLTRRDLEQIKGLSQEDLEARFGQGKPREFEVERSRQWPILELLDESENGFQGNQRVRKRLLEHLLLWIQRDDDTLYWTDRDTTINPYFMTSAVFAFVSMAAAQIALRDFQQSQGGQTFSVGQITALVIAGSTGIREAWVFEFMFLKWRRRSEE</sequence>
<reference evidence="2 3" key="1">
    <citation type="submission" date="2016-03" db="EMBL/GenBank/DDBJ databases">
        <authorList>
            <person name="Ploux O."/>
        </authorList>
    </citation>
    <scope>NUCLEOTIDE SEQUENCE [LARGE SCALE GENOMIC DNA]</scope>
    <source>
        <strain evidence="2 3">UAMH 11012</strain>
    </source>
</reference>
<proteinExistence type="predicted"/>
<evidence type="ECO:0000256" key="1">
    <source>
        <dbReference type="SAM" id="Phobius"/>
    </source>
</evidence>
<evidence type="ECO:0000313" key="2">
    <source>
        <dbReference type="EMBL" id="CZR56611.1"/>
    </source>
</evidence>
<feature type="transmembrane region" description="Helical" evidence="1">
    <location>
        <begin position="214"/>
        <end position="238"/>
    </location>
</feature>
<feature type="transmembrane region" description="Helical" evidence="1">
    <location>
        <begin position="6"/>
        <end position="24"/>
    </location>
</feature>
<dbReference type="AlphaFoldDB" id="A0A1L7WV12"/>
<dbReference type="EMBL" id="FJOG01000008">
    <property type="protein sequence ID" value="CZR56611.1"/>
    <property type="molecule type" value="Genomic_DNA"/>
</dbReference>
<keyword evidence="1" id="KW-1133">Transmembrane helix</keyword>